<protein>
    <submittedName>
        <fullName evidence="1">Uncharacterized protein</fullName>
    </submittedName>
</protein>
<organism evidence="1 2">
    <name type="scientific">Xenopus laevis</name>
    <name type="common">African clawed frog</name>
    <dbReference type="NCBI Taxonomy" id="8355"/>
    <lineage>
        <taxon>Eukaryota</taxon>
        <taxon>Metazoa</taxon>
        <taxon>Chordata</taxon>
        <taxon>Craniata</taxon>
        <taxon>Vertebrata</taxon>
        <taxon>Euteleostomi</taxon>
        <taxon>Amphibia</taxon>
        <taxon>Batrachia</taxon>
        <taxon>Anura</taxon>
        <taxon>Pipoidea</taxon>
        <taxon>Pipidae</taxon>
        <taxon>Xenopodinae</taxon>
        <taxon>Xenopus</taxon>
        <taxon>Xenopus</taxon>
    </lineage>
</organism>
<name>A0A974H996_XENLA</name>
<dbReference type="AlphaFoldDB" id="A0A974H996"/>
<proteinExistence type="predicted"/>
<gene>
    <name evidence="1" type="ORF">XELAEV_18040825mg</name>
</gene>
<dbReference type="EMBL" id="CM004480">
    <property type="protein sequence ID" value="OCT69514.1"/>
    <property type="molecule type" value="Genomic_DNA"/>
</dbReference>
<accession>A0A974H996</accession>
<sequence length="127" mass="14634">MMKENVSDAQDSGRKTIYLEQEMRKWRHTRKVKDEREEAVILLQNEVVFFFAWEAMSICGELLVLTGQVLKASKASANHLPQVTSTTFCLNNGRQQQSGRQRKEIEECVVAAAKTNPNTFFKYFNSK</sequence>
<evidence type="ECO:0000313" key="2">
    <source>
        <dbReference type="Proteomes" id="UP000694892"/>
    </source>
</evidence>
<dbReference type="Proteomes" id="UP000694892">
    <property type="component" value="Chromosome 8L"/>
</dbReference>
<evidence type="ECO:0000313" key="1">
    <source>
        <dbReference type="EMBL" id="OCT69514.1"/>
    </source>
</evidence>
<reference evidence="2" key="1">
    <citation type="journal article" date="2016" name="Nature">
        <title>Genome evolution in the allotetraploid frog Xenopus laevis.</title>
        <authorList>
            <person name="Session A.M."/>
            <person name="Uno Y."/>
            <person name="Kwon T."/>
            <person name="Chapman J.A."/>
            <person name="Toyoda A."/>
            <person name="Takahashi S."/>
            <person name="Fukui A."/>
            <person name="Hikosaka A."/>
            <person name="Suzuki A."/>
            <person name="Kondo M."/>
            <person name="van Heeringen S.J."/>
            <person name="Quigley I."/>
            <person name="Heinz S."/>
            <person name="Ogino H."/>
            <person name="Ochi H."/>
            <person name="Hellsten U."/>
            <person name="Lyons J.B."/>
            <person name="Simakov O."/>
            <person name="Putnam N."/>
            <person name="Stites J."/>
            <person name="Kuroki Y."/>
            <person name="Tanaka T."/>
            <person name="Michiue T."/>
            <person name="Watanabe M."/>
            <person name="Bogdanovic O."/>
            <person name="Lister R."/>
            <person name="Georgiou G."/>
            <person name="Paranjpe S.S."/>
            <person name="van Kruijsbergen I."/>
            <person name="Shu S."/>
            <person name="Carlson J."/>
            <person name="Kinoshita T."/>
            <person name="Ohta Y."/>
            <person name="Mawaribuchi S."/>
            <person name="Jenkins J."/>
            <person name="Grimwood J."/>
            <person name="Schmutz J."/>
            <person name="Mitros T."/>
            <person name="Mozaffari S.V."/>
            <person name="Suzuki Y."/>
            <person name="Haramoto Y."/>
            <person name="Yamamoto T.S."/>
            <person name="Takagi C."/>
            <person name="Heald R."/>
            <person name="Miller K."/>
            <person name="Haudenschild C."/>
            <person name="Kitzman J."/>
            <person name="Nakayama T."/>
            <person name="Izutsu Y."/>
            <person name="Robert J."/>
            <person name="Fortriede J."/>
            <person name="Burns K."/>
            <person name="Lotay V."/>
            <person name="Karimi K."/>
            <person name="Yasuoka Y."/>
            <person name="Dichmann D.S."/>
            <person name="Flajnik M.F."/>
            <person name="Houston D.W."/>
            <person name="Shendure J."/>
            <person name="DuPasquier L."/>
            <person name="Vize P.D."/>
            <person name="Zorn A.M."/>
            <person name="Ito M."/>
            <person name="Marcotte E.M."/>
            <person name="Wallingford J.B."/>
            <person name="Ito Y."/>
            <person name="Asashima M."/>
            <person name="Ueno N."/>
            <person name="Matsuda Y."/>
            <person name="Veenstra G.J."/>
            <person name="Fujiyama A."/>
            <person name="Harland R.M."/>
            <person name="Taira M."/>
            <person name="Rokhsar D.S."/>
        </authorList>
    </citation>
    <scope>NUCLEOTIDE SEQUENCE [LARGE SCALE GENOMIC DNA]</scope>
    <source>
        <strain evidence="2">J</strain>
    </source>
</reference>